<dbReference type="EC" id="2.3.1.183" evidence="4"/>
<dbReference type="PROSITE" id="PS51186">
    <property type="entry name" value="GNAT"/>
    <property type="match status" value="1"/>
</dbReference>
<proteinExistence type="predicted"/>
<reference evidence="4 5" key="1">
    <citation type="submission" date="2020-08" db="EMBL/GenBank/DDBJ databases">
        <title>Genomic Encyclopedia of Type Strains, Phase IV (KMG-IV): sequencing the most valuable type-strain genomes for metagenomic binning, comparative biology and taxonomic classification.</title>
        <authorList>
            <person name="Goeker M."/>
        </authorList>
    </citation>
    <scope>NUCLEOTIDE SEQUENCE [LARGE SCALE GENOMIC DNA]</scope>
    <source>
        <strain evidence="4 5">DSM 44197</strain>
    </source>
</reference>
<organism evidence="4 5">
    <name type="scientific">Actinomadura namibiensis</name>
    <dbReference type="NCBI Taxonomy" id="182080"/>
    <lineage>
        <taxon>Bacteria</taxon>
        <taxon>Bacillati</taxon>
        <taxon>Actinomycetota</taxon>
        <taxon>Actinomycetes</taxon>
        <taxon>Streptosporangiales</taxon>
        <taxon>Thermomonosporaceae</taxon>
        <taxon>Actinomadura</taxon>
    </lineage>
</organism>
<evidence type="ECO:0000256" key="2">
    <source>
        <dbReference type="ARBA" id="ARBA00023315"/>
    </source>
</evidence>
<dbReference type="RefSeq" id="WP_312897963.1">
    <property type="nucleotide sequence ID" value="NZ_BAAALP010000046.1"/>
</dbReference>
<name>A0A7W3QM37_ACTNM</name>
<feature type="domain" description="N-acetyltransferase" evidence="3">
    <location>
        <begin position="1"/>
        <end position="163"/>
    </location>
</feature>
<keyword evidence="2 4" id="KW-0012">Acyltransferase</keyword>
<dbReference type="PANTHER" id="PTHR43072">
    <property type="entry name" value="N-ACETYLTRANSFERASE"/>
    <property type="match status" value="1"/>
</dbReference>
<dbReference type="CDD" id="cd04301">
    <property type="entry name" value="NAT_SF"/>
    <property type="match status" value="1"/>
</dbReference>
<evidence type="ECO:0000256" key="1">
    <source>
        <dbReference type="ARBA" id="ARBA00022679"/>
    </source>
</evidence>
<dbReference type="EMBL" id="JACJIA010000004">
    <property type="protein sequence ID" value="MBA8952154.1"/>
    <property type="molecule type" value="Genomic_DNA"/>
</dbReference>
<evidence type="ECO:0000313" key="5">
    <source>
        <dbReference type="Proteomes" id="UP000572680"/>
    </source>
</evidence>
<sequence>MNITPMRPEHGPEVLAIFQHGIDGGNATFETAPPTWEKFSAGKLPDHRFVAVEDGRVLGWAALTPVSDREVYRGVAEVSIYLHPDAQGRGLGRTLLETLIESSERGGLWTLQAGIFPENTASIRLHEACGFKLLGVRERIGRHEFGGASRWRDVALLERRSPVVD</sequence>
<dbReference type="Pfam" id="PF00583">
    <property type="entry name" value="Acetyltransf_1"/>
    <property type="match status" value="1"/>
</dbReference>
<dbReference type="Proteomes" id="UP000572680">
    <property type="component" value="Unassembled WGS sequence"/>
</dbReference>
<dbReference type="InterPro" id="IPR000182">
    <property type="entry name" value="GNAT_dom"/>
</dbReference>
<evidence type="ECO:0000313" key="4">
    <source>
        <dbReference type="EMBL" id="MBA8952154.1"/>
    </source>
</evidence>
<evidence type="ECO:0000259" key="3">
    <source>
        <dbReference type="PROSITE" id="PS51186"/>
    </source>
</evidence>
<dbReference type="AlphaFoldDB" id="A0A7W3QM37"/>
<accession>A0A7W3QM37</accession>
<gene>
    <name evidence="4" type="ORF">HNR61_003794</name>
</gene>
<keyword evidence="1 4" id="KW-0808">Transferase</keyword>
<dbReference type="SUPFAM" id="SSF55729">
    <property type="entry name" value="Acyl-CoA N-acyltransferases (Nat)"/>
    <property type="match status" value="1"/>
</dbReference>
<dbReference type="GO" id="GO:0102971">
    <property type="term" value="F:phosphinothricin N-acetyltransferase activity"/>
    <property type="evidence" value="ECO:0007669"/>
    <property type="project" value="UniProtKB-EC"/>
</dbReference>
<dbReference type="InterPro" id="IPR016181">
    <property type="entry name" value="Acyl_CoA_acyltransferase"/>
</dbReference>
<comment type="caution">
    <text evidence="4">The sequence shown here is derived from an EMBL/GenBank/DDBJ whole genome shotgun (WGS) entry which is preliminary data.</text>
</comment>
<dbReference type="PANTHER" id="PTHR43072:SF23">
    <property type="entry name" value="UPF0039 PROTEIN C11D3.02C"/>
    <property type="match status" value="1"/>
</dbReference>
<dbReference type="Gene3D" id="3.40.630.30">
    <property type="match status" value="1"/>
</dbReference>
<protein>
    <submittedName>
        <fullName evidence="4">Phosphinothricin acetyltransferase</fullName>
        <ecNumber evidence="4">2.3.1.183</ecNumber>
    </submittedName>
</protein>
<keyword evidence="5" id="KW-1185">Reference proteome</keyword>